<evidence type="ECO:0000259" key="3">
    <source>
        <dbReference type="Pfam" id="PF02729"/>
    </source>
</evidence>
<dbReference type="InterPro" id="IPR006132">
    <property type="entry name" value="Asp/Orn_carbamoyltranf_P-bd"/>
</dbReference>
<comment type="caution">
    <text evidence="4">The sequence shown here is derived from an EMBL/GenBank/DDBJ whole genome shotgun (WGS) entry which is preliminary data.</text>
</comment>
<organism evidence="4 5">
    <name type="scientific">Homarus americanus</name>
    <name type="common">American lobster</name>
    <dbReference type="NCBI Taxonomy" id="6706"/>
    <lineage>
        <taxon>Eukaryota</taxon>
        <taxon>Metazoa</taxon>
        <taxon>Ecdysozoa</taxon>
        <taxon>Arthropoda</taxon>
        <taxon>Crustacea</taxon>
        <taxon>Multicrustacea</taxon>
        <taxon>Malacostraca</taxon>
        <taxon>Eumalacostraca</taxon>
        <taxon>Eucarida</taxon>
        <taxon>Decapoda</taxon>
        <taxon>Pleocyemata</taxon>
        <taxon>Astacidea</taxon>
        <taxon>Nephropoidea</taxon>
        <taxon>Nephropidae</taxon>
        <taxon>Homarus</taxon>
    </lineage>
</organism>
<keyword evidence="1" id="KW-0808">Transferase</keyword>
<dbReference type="PROSITE" id="PS00097">
    <property type="entry name" value="CARBAMOYLTRANSFERASE"/>
    <property type="match status" value="1"/>
</dbReference>
<feature type="region of interest" description="Disordered" evidence="2">
    <location>
        <begin position="1"/>
        <end position="27"/>
    </location>
</feature>
<keyword evidence="5" id="KW-1185">Reference proteome</keyword>
<dbReference type="InterPro" id="IPR036901">
    <property type="entry name" value="Asp/Orn_carbamoylTrfase_sf"/>
</dbReference>
<evidence type="ECO:0000256" key="1">
    <source>
        <dbReference type="ARBA" id="ARBA00022679"/>
    </source>
</evidence>
<name>A0A8J5N775_HOMAM</name>
<dbReference type="Pfam" id="PF02729">
    <property type="entry name" value="OTCace_N"/>
    <property type="match status" value="1"/>
</dbReference>
<evidence type="ECO:0000313" key="5">
    <source>
        <dbReference type="Proteomes" id="UP000747542"/>
    </source>
</evidence>
<feature type="domain" description="Aspartate/ornithine carbamoyltransferase carbamoyl-P binding" evidence="3">
    <location>
        <begin position="45"/>
        <end position="96"/>
    </location>
</feature>
<evidence type="ECO:0000256" key="2">
    <source>
        <dbReference type="SAM" id="MobiDB-lite"/>
    </source>
</evidence>
<gene>
    <name evidence="4" type="primary">CAD-L2</name>
    <name evidence="4" type="ORF">Hamer_G016378</name>
</gene>
<dbReference type="InterPro" id="IPR006130">
    <property type="entry name" value="Asp/Orn_carbamoylTrfase"/>
</dbReference>
<protein>
    <submittedName>
        <fullName evidence="4">CAD protein-like 2</fullName>
    </submittedName>
</protein>
<reference evidence="4" key="1">
    <citation type="journal article" date="2021" name="Sci. Adv.">
        <title>The American lobster genome reveals insights on longevity, neural, and immune adaptations.</title>
        <authorList>
            <person name="Polinski J.M."/>
            <person name="Zimin A.V."/>
            <person name="Clark K.F."/>
            <person name="Kohn A.B."/>
            <person name="Sadowski N."/>
            <person name="Timp W."/>
            <person name="Ptitsyn A."/>
            <person name="Khanna P."/>
            <person name="Romanova D.Y."/>
            <person name="Williams P."/>
            <person name="Greenwood S.J."/>
            <person name="Moroz L.L."/>
            <person name="Walt D.R."/>
            <person name="Bodnar A.G."/>
        </authorList>
    </citation>
    <scope>NUCLEOTIDE SEQUENCE</scope>
    <source>
        <strain evidence="4">GMGI-L3</strain>
    </source>
</reference>
<evidence type="ECO:0000313" key="4">
    <source>
        <dbReference type="EMBL" id="KAG7174487.1"/>
    </source>
</evidence>
<dbReference type="GO" id="GO:0006520">
    <property type="term" value="P:amino acid metabolic process"/>
    <property type="evidence" value="ECO:0007669"/>
    <property type="project" value="InterPro"/>
</dbReference>
<dbReference type="Gene3D" id="3.40.50.1370">
    <property type="entry name" value="Aspartate/ornithine carbamoyltransferase"/>
    <property type="match status" value="1"/>
</dbReference>
<dbReference type="GO" id="GO:0016743">
    <property type="term" value="F:carboxyl- or carbamoyltransferase activity"/>
    <property type="evidence" value="ECO:0007669"/>
    <property type="project" value="InterPro"/>
</dbReference>
<feature type="non-terminal residue" evidence="4">
    <location>
        <position position="330"/>
    </location>
</feature>
<proteinExistence type="predicted"/>
<dbReference type="Proteomes" id="UP000747542">
    <property type="component" value="Unassembled WGS sequence"/>
</dbReference>
<dbReference type="EMBL" id="JAHLQT010007588">
    <property type="protein sequence ID" value="KAG7174487.1"/>
    <property type="molecule type" value="Genomic_DNA"/>
</dbReference>
<dbReference type="SUPFAM" id="SSF53671">
    <property type="entry name" value="Aspartate/ornithine carbamoyltransferase"/>
    <property type="match status" value="1"/>
</dbReference>
<dbReference type="PRINTS" id="PR00101">
    <property type="entry name" value="ATCASE"/>
</dbReference>
<dbReference type="AlphaFoldDB" id="A0A8J5N775"/>
<sequence>MLMELGVGDFRERKEKSTSQMTRVDPSPICTLPAIPSGLPGVTSSHGLQGKLLALMFYEVSTRTHCSFQAAIQRLGGRTVTMDTNTSSVKKGESLEGGLVRPDQLNQLVTVWLGSSRSQEAWHSFGVGAATLATWWLPAYSPLLPLGCVQADRFAKYLVLRTMEGKSVMDLDIFDVHRSLVTICGREPNISTQQYGSLLVEISSLDECSTQYPLLRYLEEKLLDEHRVQKVVKVNRVRNIRVLSAVFRFRLKKEILNIRTRDKVSSAKARSTALKSISRHGDSYAQVLSEHKSPTPDSMPPILSPQTSFVVAAGPLAPLNFFHLGSHLQG</sequence>
<accession>A0A8J5N775</accession>
<dbReference type="GO" id="GO:0016597">
    <property type="term" value="F:amino acid binding"/>
    <property type="evidence" value="ECO:0007669"/>
    <property type="project" value="InterPro"/>
</dbReference>